<name>A0A1X7LR90_9BURK</name>
<evidence type="ECO:0000313" key="3">
    <source>
        <dbReference type="EMBL" id="SMG56391.1"/>
    </source>
</evidence>
<evidence type="ECO:0000256" key="2">
    <source>
        <dbReference type="SAM" id="MobiDB-lite"/>
    </source>
</evidence>
<proteinExistence type="predicted"/>
<dbReference type="NCBIfam" id="TIGR03369">
    <property type="entry name" value="cellulose_bcsE"/>
    <property type="match status" value="1"/>
</dbReference>
<dbReference type="RefSeq" id="WP_085487357.1">
    <property type="nucleotide sequence ID" value="NZ_FXAT01000008.1"/>
</dbReference>
<feature type="compositionally biased region" description="Low complexity" evidence="2">
    <location>
        <begin position="530"/>
        <end position="546"/>
    </location>
</feature>
<feature type="compositionally biased region" description="Pro residues" evidence="2">
    <location>
        <begin position="1"/>
        <end position="10"/>
    </location>
</feature>
<evidence type="ECO:0000313" key="4">
    <source>
        <dbReference type="Proteomes" id="UP000193228"/>
    </source>
</evidence>
<dbReference type="GO" id="GO:0035438">
    <property type="term" value="F:cyclic-di-GMP binding"/>
    <property type="evidence" value="ECO:0007669"/>
    <property type="project" value="InterPro"/>
</dbReference>
<dbReference type="Proteomes" id="UP000193228">
    <property type="component" value="Unassembled WGS sequence"/>
</dbReference>
<gene>
    <name evidence="3" type="ORF">SAMN06265784_108161</name>
</gene>
<protein>
    <recommendedName>
        <fullName evidence="1">Cellulose biosynthesis protein BcsE</fullName>
    </recommendedName>
</protein>
<feature type="compositionally biased region" description="Low complexity" evidence="2">
    <location>
        <begin position="553"/>
        <end position="575"/>
    </location>
</feature>
<keyword evidence="4" id="KW-1185">Reference proteome</keyword>
<dbReference type="STRING" id="1515439.SAMN06265784_108161"/>
<dbReference type="Pfam" id="PF10995">
    <property type="entry name" value="CBP_BcsE"/>
    <property type="match status" value="1"/>
</dbReference>
<feature type="region of interest" description="Disordered" evidence="2">
    <location>
        <begin position="530"/>
        <end position="586"/>
    </location>
</feature>
<sequence length="586" mass="61912">MNAPSPPSTPSTPSGRPQLAIDGLPPALATLAAGQVCIVYANESPARAALFWNTAAAALHNGPANVLSTRNDLQIVDALRSHGLDIDGVGALHGHANLCTLRPLPDRDGGEVLLEALKALADQCAQPESEFLIDGADAFFNWHDASALARQGAQLAAWCAHHDHGVLLVVSLPDDGGDSSIAQASALAGFHVRFAGAAHLRQTGGQYVWEAMFWGQHGAMLVDESLPLRFLDDSDRLMVAGGTFAKSIGEGGRLAPDEARVIVSRDAVARESGLPSHWEVVDDNDAVVAAAAHAVAATVLLAYGDSAQLEKLAEQVYTLRRSAGPALKIAVREDRIALRYQAVMRSLGTNLVVPQQTSLARVETMLDELQGQVFSRPLPADYLSVLAAVLHSPEVGYVSASRFVELVRDTVGRARAIRLPNVLLRLPLLPEVAHVDALQACHMGRAGDLCTACGDSVYTFFFSCRLADVTTVFQRVFQLPPGDLFRGEVRCGDYDSIMSMLETLEREITHEPPLDYTQWLAQQRRPVAPAATAAGAPASGGLAPVSGDGGGAASAATAHEPEAAPVNAAMPRAAPTPANLPFKTRG</sequence>
<feature type="region of interest" description="Disordered" evidence="2">
    <location>
        <begin position="1"/>
        <end position="20"/>
    </location>
</feature>
<organism evidence="3 4">
    <name type="scientific">Paraburkholderia susongensis</name>
    <dbReference type="NCBI Taxonomy" id="1515439"/>
    <lineage>
        <taxon>Bacteria</taxon>
        <taxon>Pseudomonadati</taxon>
        <taxon>Pseudomonadota</taxon>
        <taxon>Betaproteobacteria</taxon>
        <taxon>Burkholderiales</taxon>
        <taxon>Burkholderiaceae</taxon>
        <taxon>Paraburkholderia</taxon>
    </lineage>
</organism>
<reference evidence="4" key="1">
    <citation type="submission" date="2017-04" db="EMBL/GenBank/DDBJ databases">
        <authorList>
            <person name="Varghese N."/>
            <person name="Submissions S."/>
        </authorList>
    </citation>
    <scope>NUCLEOTIDE SEQUENCE [LARGE SCALE GENOMIC DNA]</scope>
    <source>
        <strain evidence="4">LMG 29540</strain>
    </source>
</reference>
<dbReference type="EMBL" id="FXAT01000008">
    <property type="protein sequence ID" value="SMG56391.1"/>
    <property type="molecule type" value="Genomic_DNA"/>
</dbReference>
<dbReference type="AlphaFoldDB" id="A0A1X7LR90"/>
<accession>A0A1X7LR90</accession>
<evidence type="ECO:0000256" key="1">
    <source>
        <dbReference type="NCBIfam" id="TIGR03369"/>
    </source>
</evidence>
<dbReference type="InterPro" id="IPR017745">
    <property type="entry name" value="BcsE"/>
</dbReference>